<feature type="compositionally biased region" description="Basic and acidic residues" evidence="4">
    <location>
        <begin position="172"/>
        <end position="184"/>
    </location>
</feature>
<evidence type="ECO:0000256" key="3">
    <source>
        <dbReference type="ARBA" id="ARBA00022801"/>
    </source>
</evidence>
<evidence type="ECO:0000256" key="2">
    <source>
        <dbReference type="ARBA" id="ARBA00022670"/>
    </source>
</evidence>
<dbReference type="AlphaFoldDB" id="A0A7S0D9H7"/>
<dbReference type="GO" id="GO:0008233">
    <property type="term" value="F:peptidase activity"/>
    <property type="evidence" value="ECO:0007669"/>
    <property type="project" value="UniProtKB-KW"/>
</dbReference>
<name>A0A7S0D9H7_MICPS</name>
<dbReference type="Gene3D" id="2.40.10.10">
    <property type="entry name" value="Trypsin-like serine proteases"/>
    <property type="match status" value="2"/>
</dbReference>
<dbReference type="InterPro" id="IPR009003">
    <property type="entry name" value="Peptidase_S1_PA"/>
</dbReference>
<reference evidence="5" key="1">
    <citation type="submission" date="2021-01" db="EMBL/GenBank/DDBJ databases">
        <authorList>
            <person name="Corre E."/>
            <person name="Pelletier E."/>
            <person name="Niang G."/>
            <person name="Scheremetjew M."/>
            <person name="Finn R."/>
            <person name="Kale V."/>
            <person name="Holt S."/>
            <person name="Cochrane G."/>
            <person name="Meng A."/>
            <person name="Brown T."/>
            <person name="Cohen L."/>
        </authorList>
    </citation>
    <scope>NUCLEOTIDE SEQUENCE</scope>
    <source>
        <strain evidence="5">CCAC1681</strain>
    </source>
</reference>
<dbReference type="EMBL" id="HBEN01010682">
    <property type="protein sequence ID" value="CAD8445132.1"/>
    <property type="molecule type" value="Transcribed_RNA"/>
</dbReference>
<feature type="region of interest" description="Disordered" evidence="4">
    <location>
        <begin position="1"/>
        <end position="65"/>
    </location>
</feature>
<dbReference type="InterPro" id="IPR043504">
    <property type="entry name" value="Peptidase_S1_PA_chymotrypsin"/>
</dbReference>
<dbReference type="Pfam" id="PF13365">
    <property type="entry name" value="Trypsin_2"/>
    <property type="match status" value="1"/>
</dbReference>
<keyword evidence="2" id="KW-0645">Protease</keyword>
<keyword evidence="3" id="KW-0378">Hydrolase</keyword>
<gene>
    <name evidence="5" type="ORF">MSP1401_LOCUS8828</name>
</gene>
<protein>
    <recommendedName>
        <fullName evidence="6">Trypsin-like serine protease</fullName>
    </recommendedName>
</protein>
<feature type="region of interest" description="Disordered" evidence="4">
    <location>
        <begin position="167"/>
        <end position="200"/>
    </location>
</feature>
<dbReference type="PANTHER" id="PTHR43343">
    <property type="entry name" value="PEPTIDASE S12"/>
    <property type="match status" value="1"/>
</dbReference>
<dbReference type="GO" id="GO:0006508">
    <property type="term" value="P:proteolysis"/>
    <property type="evidence" value="ECO:0007669"/>
    <property type="project" value="UniProtKB-KW"/>
</dbReference>
<dbReference type="PANTHER" id="PTHR43343:SF3">
    <property type="entry name" value="PROTEASE DO-LIKE 8, CHLOROPLASTIC"/>
    <property type="match status" value="1"/>
</dbReference>
<comment type="similarity">
    <text evidence="1">Belongs to the peptidase S1C family.</text>
</comment>
<evidence type="ECO:0008006" key="6">
    <source>
        <dbReference type="Google" id="ProtNLM"/>
    </source>
</evidence>
<dbReference type="SUPFAM" id="SSF50494">
    <property type="entry name" value="Trypsin-like serine proteases"/>
    <property type="match status" value="1"/>
</dbReference>
<accession>A0A7S0D9H7</accession>
<evidence type="ECO:0000256" key="4">
    <source>
        <dbReference type="SAM" id="MobiDB-lite"/>
    </source>
</evidence>
<dbReference type="InterPro" id="IPR051201">
    <property type="entry name" value="Chloro_Bact_Ser_Proteases"/>
</dbReference>
<evidence type="ECO:0000256" key="1">
    <source>
        <dbReference type="ARBA" id="ARBA00010541"/>
    </source>
</evidence>
<proteinExistence type="inferred from homology"/>
<evidence type="ECO:0000313" key="5">
    <source>
        <dbReference type="EMBL" id="CAD8445132.1"/>
    </source>
</evidence>
<organism evidence="5">
    <name type="scientific">Micromonas pusilla</name>
    <name type="common">Picoplanktonic green alga</name>
    <name type="synonym">Chromulina pusilla</name>
    <dbReference type="NCBI Taxonomy" id="38833"/>
    <lineage>
        <taxon>Eukaryota</taxon>
        <taxon>Viridiplantae</taxon>
        <taxon>Chlorophyta</taxon>
        <taxon>Mamiellophyceae</taxon>
        <taxon>Mamiellales</taxon>
        <taxon>Mamiellaceae</taxon>
        <taxon>Micromonas</taxon>
    </lineage>
</organism>
<sequence>MASLACVASGIARPERPRARSGARKGAPRTVTTRSCSNRDARTVEPPRMTLDSDPEHDEARDVSRDVPDFDSRRLGRRRLALGALGASLGSSLALLSQTEPALALVDEANATRVFETASRSVVSLAVYDPNGANGGYTPRGTGVVWAAFEQGGFVVTSFHVVKDFVPGSPSKESDDKKNRDASQRRLRVNVPAEKTNGGDPRNATWYDAVVVGTQRASDIAVLRLISPAGGVEGDVNVEKSVSRPAALQLGSSGSLRVGQSAYVVGAGDVKGADSLKGAYSPQTTMSAGVISGLRRSVPSKNGTTIRNVLQTDAEIPESSAGAALVDSNGRLIGVAVTTYGNTVSPGLGFAVPVDDLLKIVPALITLHQIS</sequence>